<dbReference type="NCBIfam" id="NF004815">
    <property type="entry name" value="PRK06169.1"/>
    <property type="match status" value="1"/>
</dbReference>
<dbReference type="Pfam" id="PF01425">
    <property type="entry name" value="Amidase"/>
    <property type="match status" value="1"/>
</dbReference>
<organism evidence="3 4">
    <name type="scientific">Streptomyces chartreusis</name>
    <dbReference type="NCBI Taxonomy" id="1969"/>
    <lineage>
        <taxon>Bacteria</taxon>
        <taxon>Bacillati</taxon>
        <taxon>Actinomycetota</taxon>
        <taxon>Actinomycetes</taxon>
        <taxon>Kitasatosporales</taxon>
        <taxon>Streptomycetaceae</taxon>
        <taxon>Streptomyces</taxon>
    </lineage>
</organism>
<reference evidence="3 4" key="1">
    <citation type="submission" date="2020-06" db="EMBL/GenBank/DDBJ databases">
        <title>Genome mining for natural products.</title>
        <authorList>
            <person name="Zhang B."/>
            <person name="Shi J."/>
            <person name="Ge H."/>
        </authorList>
    </citation>
    <scope>NUCLEOTIDE SEQUENCE [LARGE SCALE GENOMIC DNA]</scope>
    <source>
        <strain evidence="3 4">NA02069</strain>
    </source>
</reference>
<dbReference type="Proteomes" id="UP000509418">
    <property type="component" value="Chromosome"/>
</dbReference>
<dbReference type="EMBL" id="CP056041">
    <property type="protein sequence ID" value="QKZ21299.1"/>
    <property type="molecule type" value="Genomic_DNA"/>
</dbReference>
<dbReference type="PANTHER" id="PTHR11895">
    <property type="entry name" value="TRANSAMIDASE"/>
    <property type="match status" value="1"/>
</dbReference>
<evidence type="ECO:0000313" key="3">
    <source>
        <dbReference type="EMBL" id="QKZ21299.1"/>
    </source>
</evidence>
<evidence type="ECO:0000256" key="1">
    <source>
        <dbReference type="ARBA" id="ARBA00009199"/>
    </source>
</evidence>
<dbReference type="RefSeq" id="WP_176576980.1">
    <property type="nucleotide sequence ID" value="NZ_CBDRGH010000006.1"/>
</dbReference>
<keyword evidence="4" id="KW-1185">Reference proteome</keyword>
<evidence type="ECO:0000259" key="2">
    <source>
        <dbReference type="Pfam" id="PF01425"/>
    </source>
</evidence>
<sequence length="466" mass="48809">MSDLTALTAVQLLDGYRKGDFSPLDATRATLERAERIQPEVNAFVRLTADEALARAGESAERWRRGEPAGLLDGVPVTVKDILLLRGSPTLRGSKTVADKGHWPEDAPSVARLRAHGAVFLGKTTTPEFGWKGVTDSPLSGVTRNPVDPARTAGGSSGGAAAAVALGAGPLALGTDGGGSVRIPAAFCGIFALKPTYGRVPLYPASAFGTLAHVGPMTRDAADAALLLDVIGAPDSRDWSALPPAPGSFAAALSGGVRGLRVAYSPSLGGQVAVRPAVAAAVRRAVERLAGLGAWVEETDPDFTDPVDAFHTLWFTGAARVTQHLGPHQRELLDPGLREICGVGARMSALDYLAAVDVRMELGRRMGRFHDSYDLLLTPTLPITAFEAGAEVPKGSGHRRWTGWTPFTYPFNLTQQPAATVPVGTDGDGLPIGLQIVAARHRDELVLRAAHALYEAGIARLTPCGS</sequence>
<keyword evidence="3" id="KW-0378">Hydrolase</keyword>
<feature type="domain" description="Amidase" evidence="2">
    <location>
        <begin position="25"/>
        <end position="447"/>
    </location>
</feature>
<dbReference type="InterPro" id="IPR023631">
    <property type="entry name" value="Amidase_dom"/>
</dbReference>
<accession>A0A7H8TCQ8</accession>
<dbReference type="Gene3D" id="3.90.1300.10">
    <property type="entry name" value="Amidase signature (AS) domain"/>
    <property type="match status" value="1"/>
</dbReference>
<dbReference type="SUPFAM" id="SSF75304">
    <property type="entry name" value="Amidase signature (AS) enzymes"/>
    <property type="match status" value="1"/>
</dbReference>
<dbReference type="GO" id="GO:0004040">
    <property type="term" value="F:amidase activity"/>
    <property type="evidence" value="ECO:0007669"/>
    <property type="project" value="UniProtKB-EC"/>
</dbReference>
<dbReference type="PANTHER" id="PTHR11895:SF7">
    <property type="entry name" value="GLUTAMYL-TRNA(GLN) AMIDOTRANSFERASE SUBUNIT A, MITOCHONDRIAL"/>
    <property type="match status" value="1"/>
</dbReference>
<proteinExistence type="inferred from homology"/>
<dbReference type="EC" id="3.5.1.4" evidence="3"/>
<dbReference type="PROSITE" id="PS00571">
    <property type="entry name" value="AMIDASES"/>
    <property type="match status" value="1"/>
</dbReference>
<dbReference type="InterPro" id="IPR020556">
    <property type="entry name" value="Amidase_CS"/>
</dbReference>
<comment type="similarity">
    <text evidence="1">Belongs to the amidase family.</text>
</comment>
<dbReference type="InterPro" id="IPR000120">
    <property type="entry name" value="Amidase"/>
</dbReference>
<gene>
    <name evidence="3" type="ORF">HUT05_30560</name>
</gene>
<dbReference type="InterPro" id="IPR036928">
    <property type="entry name" value="AS_sf"/>
</dbReference>
<name>A0A7H8TCQ8_STRCX</name>
<evidence type="ECO:0000313" key="4">
    <source>
        <dbReference type="Proteomes" id="UP000509418"/>
    </source>
</evidence>
<protein>
    <submittedName>
        <fullName evidence="3">Amidase</fullName>
        <ecNumber evidence="3">3.5.1.4</ecNumber>
    </submittedName>
</protein>
<dbReference type="AlphaFoldDB" id="A0A7H8TCQ8"/>